<sequence length="254" mass="27134">MASLVLHAGLGIRVEPQVQPRSMGSRHAGFSTGSRLSLQAPPSRVSAKRLHMTTTAAATKQQRAQQVQVDISKPLGLTLEQGRTPQGGLRVKSASGNAAKAGVQVGDTVIYTSSFFGDELWPADKLSFARSAIQAAPSPITLVLVKGENTSVDVKRLVKKSAPPRFGRRLSATEKERATHICLDCGYIYCDATPWEDLPSDYVCPQCNAPRRRFVRFDPESGATSGASFDAARWATVAAGLIGVALLGYLGLKI</sequence>
<evidence type="ECO:0000256" key="5">
    <source>
        <dbReference type="SAM" id="MobiDB-lite"/>
    </source>
</evidence>
<keyword evidence="4" id="KW-0408">Iron</keyword>
<proteinExistence type="predicted"/>
<keyword evidence="1" id="KW-0813">Transport</keyword>
<dbReference type="EMBL" id="GDKF01003323">
    <property type="protein sequence ID" value="JAT75299.1"/>
    <property type="molecule type" value="Transcribed_RNA"/>
</dbReference>
<dbReference type="Gene3D" id="2.20.28.10">
    <property type="match status" value="1"/>
</dbReference>
<evidence type="ECO:0000256" key="4">
    <source>
        <dbReference type="ARBA" id="ARBA00023004"/>
    </source>
</evidence>
<dbReference type="GO" id="GO:0005506">
    <property type="term" value="F:iron ion binding"/>
    <property type="evidence" value="ECO:0007669"/>
    <property type="project" value="InterPro"/>
</dbReference>
<feature type="region of interest" description="Disordered" evidence="5">
    <location>
        <begin position="17"/>
        <end position="46"/>
    </location>
</feature>
<keyword evidence="6" id="KW-1133">Transmembrane helix</keyword>
<gene>
    <name evidence="8" type="ORF">g.22134</name>
</gene>
<evidence type="ECO:0000256" key="2">
    <source>
        <dbReference type="ARBA" id="ARBA00022723"/>
    </source>
</evidence>
<evidence type="ECO:0000256" key="6">
    <source>
        <dbReference type="SAM" id="Phobius"/>
    </source>
</evidence>
<evidence type="ECO:0000313" key="8">
    <source>
        <dbReference type="EMBL" id="JAT75299.1"/>
    </source>
</evidence>
<evidence type="ECO:0000259" key="7">
    <source>
        <dbReference type="PROSITE" id="PS50903"/>
    </source>
</evidence>
<dbReference type="InterPro" id="IPR024935">
    <property type="entry name" value="Rubredoxin_dom"/>
</dbReference>
<feature type="domain" description="Rubredoxin-like" evidence="7">
    <location>
        <begin position="177"/>
        <end position="217"/>
    </location>
</feature>
<dbReference type="PROSITE" id="PS50903">
    <property type="entry name" value="RUBREDOXIN_LIKE"/>
    <property type="match status" value="1"/>
</dbReference>
<evidence type="ECO:0000256" key="3">
    <source>
        <dbReference type="ARBA" id="ARBA00022982"/>
    </source>
</evidence>
<dbReference type="PANTHER" id="PTHR47661">
    <property type="entry name" value="PHOSPHOGLUCAN PHOSPHATASE LSF1, CHLOROPLASTIC"/>
    <property type="match status" value="1"/>
</dbReference>
<accession>A0A1D2A7U5</accession>
<protein>
    <recommendedName>
        <fullName evidence="7">Rubredoxin-like domain-containing protein</fullName>
    </recommendedName>
</protein>
<keyword evidence="6" id="KW-0812">Transmembrane</keyword>
<organism evidence="8">
    <name type="scientific">Auxenochlorella protothecoides</name>
    <name type="common">Green microalga</name>
    <name type="synonym">Chlorella protothecoides</name>
    <dbReference type="NCBI Taxonomy" id="3075"/>
    <lineage>
        <taxon>Eukaryota</taxon>
        <taxon>Viridiplantae</taxon>
        <taxon>Chlorophyta</taxon>
        <taxon>core chlorophytes</taxon>
        <taxon>Trebouxiophyceae</taxon>
        <taxon>Chlorellales</taxon>
        <taxon>Chlorellaceae</taxon>
        <taxon>Auxenochlorella</taxon>
    </lineage>
</organism>
<keyword evidence="2" id="KW-0479">Metal-binding</keyword>
<feature type="transmembrane region" description="Helical" evidence="6">
    <location>
        <begin position="231"/>
        <end position="252"/>
    </location>
</feature>
<evidence type="ECO:0000256" key="1">
    <source>
        <dbReference type="ARBA" id="ARBA00022448"/>
    </source>
</evidence>
<dbReference type="AlphaFoldDB" id="A0A1D2A7U5"/>
<keyword evidence="6" id="KW-0472">Membrane</keyword>
<reference evidence="8" key="1">
    <citation type="submission" date="2015-08" db="EMBL/GenBank/DDBJ databases">
        <authorList>
            <person name="Babu N.S."/>
            <person name="Beckwith C.J."/>
            <person name="Beseler K.G."/>
            <person name="Brison A."/>
            <person name="Carone J.V."/>
            <person name="Caskin T.P."/>
            <person name="Diamond M."/>
            <person name="Durham M.E."/>
            <person name="Foxe J.M."/>
            <person name="Go M."/>
            <person name="Henderson B.A."/>
            <person name="Jones I.B."/>
            <person name="McGettigan J.A."/>
            <person name="Micheletti S.J."/>
            <person name="Nasrallah M.E."/>
            <person name="Ortiz D."/>
            <person name="Piller C.R."/>
            <person name="Privatt S.R."/>
            <person name="Schneider S.L."/>
            <person name="Sharp S."/>
            <person name="Smith T.C."/>
            <person name="Stanton J.D."/>
            <person name="Ullery H.E."/>
            <person name="Wilson R.J."/>
            <person name="Serrano M.G."/>
            <person name="Buck G."/>
            <person name="Lee V."/>
            <person name="Wang Y."/>
            <person name="Carvalho R."/>
            <person name="Voegtly L."/>
            <person name="Shi R."/>
            <person name="Duckworth R."/>
            <person name="Johnson A."/>
            <person name="Loviza R."/>
            <person name="Walstead R."/>
            <person name="Shah Z."/>
            <person name="Kiflezghi M."/>
            <person name="Wade K."/>
            <person name="Ball S.L."/>
            <person name="Bradley K.W."/>
            <person name="Asai D.J."/>
            <person name="Bowman C.A."/>
            <person name="Russell D.A."/>
            <person name="Pope W.H."/>
            <person name="Jacobs-Sera D."/>
            <person name="Hendrix R.W."/>
            <person name="Hatfull G.F."/>
        </authorList>
    </citation>
    <scope>NUCLEOTIDE SEQUENCE</scope>
</reference>
<dbReference type="PANTHER" id="PTHR47661:SF4">
    <property type="entry name" value="OS08G0162600 PROTEIN"/>
    <property type="match status" value="1"/>
</dbReference>
<keyword evidence="3" id="KW-0249">Electron transport</keyword>
<dbReference type="SUPFAM" id="SSF57802">
    <property type="entry name" value="Rubredoxin-like"/>
    <property type="match status" value="1"/>
</dbReference>
<name>A0A1D2A7U5_AUXPR</name>
<dbReference type="InterPro" id="IPR024934">
    <property type="entry name" value="Rubredoxin-like_dom"/>
</dbReference>
<dbReference type="CDD" id="cd00730">
    <property type="entry name" value="rubredoxin"/>
    <property type="match status" value="1"/>
</dbReference>